<gene>
    <name evidence="1" type="ORF">Tci_616287</name>
</gene>
<sequence>MKNNNQGGMFRLDDTEGIREKVLRNFLVLLSEDKIEHATVNKSFIKAVKKNNDYKSELELIPTGFEKGREVVVFDEELVIKGSKKWELTLCGCFVGYKMQSAELKYNLSRMMESCARKRTEELVSKGSKKWELTLCGCFVGYKMQSAELKYNLSRM</sequence>
<protein>
    <submittedName>
        <fullName evidence="1">DUF4283 domain-containing protein</fullName>
    </submittedName>
</protein>
<reference evidence="1" key="1">
    <citation type="journal article" date="2019" name="Sci. Rep.">
        <title>Draft genome of Tanacetum cinerariifolium, the natural source of mosquito coil.</title>
        <authorList>
            <person name="Yamashiro T."/>
            <person name="Shiraishi A."/>
            <person name="Satake H."/>
            <person name="Nakayama K."/>
        </authorList>
    </citation>
    <scope>NUCLEOTIDE SEQUENCE</scope>
</reference>
<evidence type="ECO:0000313" key="1">
    <source>
        <dbReference type="EMBL" id="GFA44315.1"/>
    </source>
</evidence>
<proteinExistence type="predicted"/>
<dbReference type="EMBL" id="BKCJ010424928">
    <property type="protein sequence ID" value="GFA44315.1"/>
    <property type="molecule type" value="Genomic_DNA"/>
</dbReference>
<dbReference type="AlphaFoldDB" id="A0A699JNW5"/>
<comment type="caution">
    <text evidence="1">The sequence shown here is derived from an EMBL/GenBank/DDBJ whole genome shotgun (WGS) entry which is preliminary data.</text>
</comment>
<accession>A0A699JNW5</accession>
<organism evidence="1">
    <name type="scientific">Tanacetum cinerariifolium</name>
    <name type="common">Dalmatian daisy</name>
    <name type="synonym">Chrysanthemum cinerariifolium</name>
    <dbReference type="NCBI Taxonomy" id="118510"/>
    <lineage>
        <taxon>Eukaryota</taxon>
        <taxon>Viridiplantae</taxon>
        <taxon>Streptophyta</taxon>
        <taxon>Embryophyta</taxon>
        <taxon>Tracheophyta</taxon>
        <taxon>Spermatophyta</taxon>
        <taxon>Magnoliopsida</taxon>
        <taxon>eudicotyledons</taxon>
        <taxon>Gunneridae</taxon>
        <taxon>Pentapetalae</taxon>
        <taxon>asterids</taxon>
        <taxon>campanulids</taxon>
        <taxon>Asterales</taxon>
        <taxon>Asteraceae</taxon>
        <taxon>Asteroideae</taxon>
        <taxon>Anthemideae</taxon>
        <taxon>Anthemidinae</taxon>
        <taxon>Tanacetum</taxon>
    </lineage>
</organism>
<name>A0A699JNW5_TANCI</name>